<dbReference type="RefSeq" id="WP_089790292.1">
    <property type="nucleotide sequence ID" value="NZ_FOIU01000001.1"/>
</dbReference>
<dbReference type="EMBL" id="FOIU01000001">
    <property type="protein sequence ID" value="SEV93718.1"/>
    <property type="molecule type" value="Genomic_DNA"/>
</dbReference>
<evidence type="ECO:0000313" key="2">
    <source>
        <dbReference type="Proteomes" id="UP000199469"/>
    </source>
</evidence>
<dbReference type="InterPro" id="IPR025335">
    <property type="entry name" value="DUF4241"/>
</dbReference>
<evidence type="ECO:0000313" key="1">
    <source>
        <dbReference type="EMBL" id="SEV93718.1"/>
    </source>
</evidence>
<proteinExistence type="predicted"/>
<dbReference type="OrthoDB" id="9789980at2"/>
<gene>
    <name evidence="1" type="ORF">SAMN05421841_0278</name>
</gene>
<dbReference type="Pfam" id="PF14025">
    <property type="entry name" value="DUF4241"/>
    <property type="match status" value="1"/>
</dbReference>
<accession>A0A1I0N014</accession>
<evidence type="ECO:0008006" key="3">
    <source>
        <dbReference type="Google" id="ProtNLM"/>
    </source>
</evidence>
<name>A0A1I0N014_9FLAO</name>
<organism evidence="1 2">
    <name type="scientific">Chryseobacterium wanjuense</name>
    <dbReference type="NCBI Taxonomy" id="356305"/>
    <lineage>
        <taxon>Bacteria</taxon>
        <taxon>Pseudomonadati</taxon>
        <taxon>Bacteroidota</taxon>
        <taxon>Flavobacteriia</taxon>
        <taxon>Flavobacteriales</taxon>
        <taxon>Weeksellaceae</taxon>
        <taxon>Chryseobacterium group</taxon>
        <taxon>Chryseobacterium</taxon>
    </lineage>
</organism>
<reference evidence="2" key="1">
    <citation type="submission" date="2016-10" db="EMBL/GenBank/DDBJ databases">
        <authorList>
            <person name="Varghese N."/>
            <person name="Submissions S."/>
        </authorList>
    </citation>
    <scope>NUCLEOTIDE SEQUENCE [LARGE SCALE GENOMIC DNA]</scope>
    <source>
        <strain evidence="2">DSM 17724</strain>
    </source>
</reference>
<keyword evidence="2" id="KW-1185">Reference proteome</keyword>
<sequence length="211" mass="24026">MTHIENIKKLFSKSFVENPLLESFEVGKIYLSSGKLVACDPLITNDMKPFSTEFPKGDFSVLLHKERESNCVAYAEIVFSNAEISDWKMATTEGQDVKDLAEEEVFGYPVESGMGCFMDVETQNSLNELEQRLYHSKGVDFMGIYEEFFHDYFFDENGAIDQYAFLKPAEEKPGTIFGFETGYGEGFYASYIAFDKNNVPVKIITEFIEIS</sequence>
<dbReference type="STRING" id="356305.SAMN05421841_0278"/>
<protein>
    <recommendedName>
        <fullName evidence="3">DUF4241 domain-containing protein</fullName>
    </recommendedName>
</protein>
<dbReference type="AlphaFoldDB" id="A0A1I0N014"/>
<dbReference type="Proteomes" id="UP000199469">
    <property type="component" value="Unassembled WGS sequence"/>
</dbReference>